<organism evidence="2 3">
    <name type="scientific">Comamonas kerstersii</name>
    <dbReference type="NCBI Taxonomy" id="225992"/>
    <lineage>
        <taxon>Bacteria</taxon>
        <taxon>Pseudomonadati</taxon>
        <taxon>Pseudomonadota</taxon>
        <taxon>Betaproteobacteria</taxon>
        <taxon>Burkholderiales</taxon>
        <taxon>Comamonadaceae</taxon>
        <taxon>Comamonas</taxon>
    </lineage>
</organism>
<accession>A0A0W7Z1C4</accession>
<sequence>MQQVSLQTGVSESTLERWLSEALAQPSKTQEWTPAARFDALLITAAMDEQSKNEWCRSHGVYPQELEQWKLQAQQGLSGDGAAALQNTRKQDRKLFQSLERELRRKEKALAETAALLVMSKKLEAMMREDGEE</sequence>
<evidence type="ECO:0000256" key="1">
    <source>
        <dbReference type="SAM" id="Coils"/>
    </source>
</evidence>
<dbReference type="EMBL" id="LPXH01000025">
    <property type="protein sequence ID" value="KUF41270.1"/>
    <property type="molecule type" value="Genomic_DNA"/>
</dbReference>
<proteinExistence type="predicted"/>
<name>A0A0W7Z1C4_9BURK</name>
<evidence type="ECO:0000313" key="2">
    <source>
        <dbReference type="EMBL" id="KUF41270.1"/>
    </source>
</evidence>
<evidence type="ECO:0000313" key="3">
    <source>
        <dbReference type="Proteomes" id="UP000053300"/>
    </source>
</evidence>
<dbReference type="AlphaFoldDB" id="A0A0W7Z1C4"/>
<keyword evidence="1" id="KW-0175">Coiled coil</keyword>
<dbReference type="Proteomes" id="UP000053300">
    <property type="component" value="Unassembled WGS sequence"/>
</dbReference>
<reference evidence="2 3" key="1">
    <citation type="submission" date="2015-12" db="EMBL/GenBank/DDBJ databases">
        <title>Complete genome sequence of a multi-drug resistant strain Acidovorax sp. 12322-1.</title>
        <authorList>
            <person name="Ming D."/>
            <person name="Wang M."/>
            <person name="Hu S."/>
            <person name="Zhou Y."/>
            <person name="Jiang T."/>
        </authorList>
    </citation>
    <scope>NUCLEOTIDE SEQUENCE [LARGE SCALE GENOMIC DNA]</scope>
    <source>
        <strain evidence="2 3">12322-1</strain>
    </source>
</reference>
<feature type="coiled-coil region" evidence="1">
    <location>
        <begin position="82"/>
        <end position="116"/>
    </location>
</feature>
<comment type="caution">
    <text evidence="2">The sequence shown here is derived from an EMBL/GenBank/DDBJ whole genome shotgun (WGS) entry which is preliminary data.</text>
</comment>
<gene>
    <name evidence="2" type="ORF">AS359_09265</name>
</gene>
<protein>
    <submittedName>
        <fullName evidence="2">Transposase</fullName>
    </submittedName>
</protein>
<keyword evidence="3" id="KW-1185">Reference proteome</keyword>